<organism evidence="1 2">
    <name type="scientific">Microbulbifer okhotskensis</name>
    <dbReference type="NCBI Taxonomy" id="2926617"/>
    <lineage>
        <taxon>Bacteria</taxon>
        <taxon>Pseudomonadati</taxon>
        <taxon>Pseudomonadota</taxon>
        <taxon>Gammaproteobacteria</taxon>
        <taxon>Cellvibrionales</taxon>
        <taxon>Microbulbiferaceae</taxon>
        <taxon>Microbulbifer</taxon>
    </lineage>
</organism>
<protein>
    <recommendedName>
        <fullName evidence="3">PD-(D/E)XK nuclease superfamily protein</fullName>
    </recommendedName>
</protein>
<dbReference type="AlphaFoldDB" id="A0A9X2EP06"/>
<evidence type="ECO:0000313" key="2">
    <source>
        <dbReference type="Proteomes" id="UP001139028"/>
    </source>
</evidence>
<dbReference type="InterPro" id="IPR011604">
    <property type="entry name" value="PDDEXK-like_dom_sf"/>
</dbReference>
<dbReference type="EMBL" id="JALBWM010000005">
    <property type="protein sequence ID" value="MCO1333108.1"/>
    <property type="molecule type" value="Genomic_DNA"/>
</dbReference>
<name>A0A9X2EP06_9GAMM</name>
<accession>A0A9X2EP06</accession>
<dbReference type="Proteomes" id="UP001139028">
    <property type="component" value="Unassembled WGS sequence"/>
</dbReference>
<dbReference type="RefSeq" id="WP_252464277.1">
    <property type="nucleotide sequence ID" value="NZ_JALBWM010000005.1"/>
</dbReference>
<sequence length="252" mass="27802">MLDFNHQPTLSEKLTALIDSALQTENQAQTPRNYLGASRLGVACDRALQYEFTNTAVDEGRTFTGRTLRIFAAGHVFEDLAINWLRQAGFDLYTETMSGGQFGFAAVDGRLCGHVDGVLAGGPESIGNSYPALWECKSLNAKSWKDTVKRGVTLSKPVYAAQIALYQAYMEEQIPGIASNPALFTAINKDTAELYFEWVPFNGELAQRASDRGVRVIQSTDAGELLPRISKDPAHYECKFCSWQDRCWQGGA</sequence>
<evidence type="ECO:0008006" key="3">
    <source>
        <dbReference type="Google" id="ProtNLM"/>
    </source>
</evidence>
<proteinExistence type="predicted"/>
<gene>
    <name evidence="1" type="ORF">MO867_02025</name>
</gene>
<reference evidence="1" key="1">
    <citation type="journal article" date="2022" name="Arch. Microbiol.">
        <title>Microbulbifer okhotskensis sp. nov., isolated from a deep bottom sediment of the Okhotsk Sea.</title>
        <authorList>
            <person name="Romanenko L."/>
            <person name="Kurilenko V."/>
            <person name="Otstavnykh N."/>
            <person name="Velansky P."/>
            <person name="Isaeva M."/>
            <person name="Mikhailov V."/>
        </authorList>
    </citation>
    <scope>NUCLEOTIDE SEQUENCE</scope>
    <source>
        <strain evidence="1">OS29</strain>
    </source>
</reference>
<evidence type="ECO:0000313" key="1">
    <source>
        <dbReference type="EMBL" id="MCO1333108.1"/>
    </source>
</evidence>
<dbReference type="Gene3D" id="3.90.320.10">
    <property type="match status" value="1"/>
</dbReference>
<keyword evidence="2" id="KW-1185">Reference proteome</keyword>
<comment type="caution">
    <text evidence="1">The sequence shown here is derived from an EMBL/GenBank/DDBJ whole genome shotgun (WGS) entry which is preliminary data.</text>
</comment>